<accession>A0A1I0V3W5</accession>
<dbReference type="Pfam" id="PF01381">
    <property type="entry name" value="HTH_3"/>
    <property type="match status" value="1"/>
</dbReference>
<dbReference type="GO" id="GO:0003677">
    <property type="term" value="F:DNA binding"/>
    <property type="evidence" value="ECO:0007669"/>
    <property type="project" value="InterPro"/>
</dbReference>
<protein>
    <submittedName>
        <fullName evidence="2">Helix-turn-helix domain-containing protein</fullName>
    </submittedName>
</protein>
<dbReference type="AlphaFoldDB" id="A0A1I0V3W5"/>
<proteinExistence type="predicted"/>
<organism evidence="2 3">
    <name type="scientific">Clostridium frigidicarnis</name>
    <dbReference type="NCBI Taxonomy" id="84698"/>
    <lineage>
        <taxon>Bacteria</taxon>
        <taxon>Bacillati</taxon>
        <taxon>Bacillota</taxon>
        <taxon>Clostridia</taxon>
        <taxon>Eubacteriales</taxon>
        <taxon>Clostridiaceae</taxon>
        <taxon>Clostridium</taxon>
    </lineage>
</organism>
<gene>
    <name evidence="2" type="ORF">SAMN04488528_1001132</name>
</gene>
<evidence type="ECO:0000313" key="3">
    <source>
        <dbReference type="Proteomes" id="UP000198619"/>
    </source>
</evidence>
<evidence type="ECO:0000313" key="2">
    <source>
        <dbReference type="EMBL" id="SFA70803.1"/>
    </source>
</evidence>
<dbReference type="OrthoDB" id="1766270at2"/>
<evidence type="ECO:0000259" key="1">
    <source>
        <dbReference type="PROSITE" id="PS50943"/>
    </source>
</evidence>
<dbReference type="InterPro" id="IPR001387">
    <property type="entry name" value="Cro/C1-type_HTH"/>
</dbReference>
<dbReference type="CDD" id="cd00093">
    <property type="entry name" value="HTH_XRE"/>
    <property type="match status" value="1"/>
</dbReference>
<feature type="domain" description="HTH cro/C1-type" evidence="1">
    <location>
        <begin position="7"/>
        <end position="62"/>
    </location>
</feature>
<dbReference type="InterPro" id="IPR010982">
    <property type="entry name" value="Lambda_DNA-bd_dom_sf"/>
</dbReference>
<dbReference type="Gene3D" id="1.10.260.40">
    <property type="entry name" value="lambda repressor-like DNA-binding domains"/>
    <property type="match status" value="1"/>
</dbReference>
<reference evidence="2 3" key="1">
    <citation type="submission" date="2016-10" db="EMBL/GenBank/DDBJ databases">
        <authorList>
            <person name="de Groot N.N."/>
        </authorList>
    </citation>
    <scope>NUCLEOTIDE SEQUENCE [LARGE SCALE GENOMIC DNA]</scope>
    <source>
        <strain evidence="2 3">DSM 12271</strain>
    </source>
</reference>
<dbReference type="SMART" id="SM00530">
    <property type="entry name" value="HTH_XRE"/>
    <property type="match status" value="1"/>
</dbReference>
<sequence>MTIGDRIKQIASERNLTISSIALGSEVSVSYLNEIVNNVKKNPSVYIVKNIADYLQIPIENLLKN</sequence>
<dbReference type="STRING" id="84698.SAMN04488528_1001132"/>
<dbReference type="PROSITE" id="PS50943">
    <property type="entry name" value="HTH_CROC1"/>
    <property type="match status" value="1"/>
</dbReference>
<name>A0A1I0V3W5_9CLOT</name>
<dbReference type="EMBL" id="FOKI01000001">
    <property type="protein sequence ID" value="SFA70803.1"/>
    <property type="molecule type" value="Genomic_DNA"/>
</dbReference>
<keyword evidence="3" id="KW-1185">Reference proteome</keyword>
<dbReference type="SUPFAM" id="SSF47413">
    <property type="entry name" value="lambda repressor-like DNA-binding domains"/>
    <property type="match status" value="1"/>
</dbReference>
<dbReference type="RefSeq" id="WP_090037707.1">
    <property type="nucleotide sequence ID" value="NZ_FOKI01000001.1"/>
</dbReference>
<dbReference type="Proteomes" id="UP000198619">
    <property type="component" value="Unassembled WGS sequence"/>
</dbReference>